<feature type="transmembrane region" description="Helical" evidence="1">
    <location>
        <begin position="34"/>
        <end position="54"/>
    </location>
</feature>
<reference evidence="3" key="1">
    <citation type="submission" date="2016-10" db="EMBL/GenBank/DDBJ databases">
        <authorList>
            <person name="Varghese N."/>
            <person name="Submissions S."/>
        </authorList>
    </citation>
    <scope>NUCLEOTIDE SEQUENCE [LARGE SCALE GENOMIC DNA]</scope>
    <source>
        <strain evidence="3">CGMCC 1.10824</strain>
    </source>
</reference>
<name>A0A1G6AZT3_9GAMM</name>
<evidence type="ECO:0000313" key="3">
    <source>
        <dbReference type="Proteomes" id="UP000199626"/>
    </source>
</evidence>
<keyword evidence="1" id="KW-0472">Membrane</keyword>
<dbReference type="STRING" id="1159017.SAMN02927930_00563"/>
<keyword evidence="1" id="KW-0812">Transmembrane</keyword>
<organism evidence="2 3">
    <name type="scientific">Pseudidiomarina indica</name>
    <dbReference type="NCBI Taxonomy" id="1159017"/>
    <lineage>
        <taxon>Bacteria</taxon>
        <taxon>Pseudomonadati</taxon>
        <taxon>Pseudomonadota</taxon>
        <taxon>Gammaproteobacteria</taxon>
        <taxon>Alteromonadales</taxon>
        <taxon>Idiomarinaceae</taxon>
        <taxon>Pseudidiomarina</taxon>
    </lineage>
</organism>
<dbReference type="EMBL" id="FMXN01000002">
    <property type="protein sequence ID" value="SDB13888.1"/>
    <property type="molecule type" value="Genomic_DNA"/>
</dbReference>
<accession>A0A1G6AZT3</accession>
<proteinExistence type="predicted"/>
<gene>
    <name evidence="2" type="ORF">SAMN02927930_00563</name>
</gene>
<dbReference type="AlphaFoldDB" id="A0A1G6AZT3"/>
<sequence>MTRYFFLLPLILSLLWYFYLRSNGWTIKQGVKGFIYIAILSAFIAAFYTLMLWLTGR</sequence>
<evidence type="ECO:0000313" key="2">
    <source>
        <dbReference type="EMBL" id="SDB13888.1"/>
    </source>
</evidence>
<evidence type="ECO:0000256" key="1">
    <source>
        <dbReference type="SAM" id="Phobius"/>
    </source>
</evidence>
<dbReference type="Proteomes" id="UP000199626">
    <property type="component" value="Unassembled WGS sequence"/>
</dbReference>
<dbReference type="RefSeq" id="WP_176754892.1">
    <property type="nucleotide sequence ID" value="NZ_FMXN01000002.1"/>
</dbReference>
<keyword evidence="1" id="KW-1133">Transmembrane helix</keyword>
<keyword evidence="3" id="KW-1185">Reference proteome</keyword>
<protein>
    <submittedName>
        <fullName evidence="2">Uncharacterized protein</fullName>
    </submittedName>
</protein>